<keyword evidence="13" id="KW-1133">Transmembrane helix</keyword>
<dbReference type="Proteomes" id="UP000265515">
    <property type="component" value="Unassembled WGS sequence"/>
</dbReference>
<keyword evidence="15" id="KW-1185">Reference proteome</keyword>
<comment type="similarity">
    <text evidence="1">Belongs to the methyltransferase superfamily. NTM1 family.</text>
</comment>
<dbReference type="OrthoDB" id="1298661at2759"/>
<comment type="catalytic activity">
    <reaction evidence="9">
        <text>N-terminal L-prolyl-L-prolyl-L-lysyl-[protein] + 2 S-adenosyl-L-methionine = N-terminal N,N-dimethyl-L-prolyl-L-prolyl-L-lysyl-[protein] + 2 S-adenosyl-L-homocysteine + 2 H(+)</text>
        <dbReference type="Rhea" id="RHEA:54736"/>
        <dbReference type="Rhea" id="RHEA-COMP:13787"/>
        <dbReference type="Rhea" id="RHEA-COMP:13974"/>
        <dbReference type="ChEBI" id="CHEBI:15378"/>
        <dbReference type="ChEBI" id="CHEBI:57856"/>
        <dbReference type="ChEBI" id="CHEBI:59789"/>
        <dbReference type="ChEBI" id="CHEBI:138059"/>
        <dbReference type="ChEBI" id="CHEBI:138318"/>
        <dbReference type="EC" id="2.1.1.244"/>
    </reaction>
</comment>
<dbReference type="EC" id="2.1.1.244" evidence="5"/>
<dbReference type="Pfam" id="PF05891">
    <property type="entry name" value="Methyltransf_PK"/>
    <property type="match status" value="1"/>
</dbReference>
<evidence type="ECO:0000256" key="13">
    <source>
        <dbReference type="SAM" id="Phobius"/>
    </source>
</evidence>
<dbReference type="InterPro" id="IPR008576">
    <property type="entry name" value="MeTrfase_NTM1"/>
</dbReference>
<dbReference type="FunFam" id="3.40.50.150:FF:000025">
    <property type="entry name" value="N-terminal Xaa-Pro-Lys N-methyltransferase 1"/>
    <property type="match status" value="1"/>
</dbReference>
<dbReference type="PANTHER" id="PTHR12753">
    <property type="entry name" value="AD-003 - RELATED"/>
    <property type="match status" value="1"/>
</dbReference>
<dbReference type="GO" id="GO:0032259">
    <property type="term" value="P:methylation"/>
    <property type="evidence" value="ECO:0007669"/>
    <property type="project" value="UniProtKB-KW"/>
</dbReference>
<evidence type="ECO:0000256" key="2">
    <source>
        <dbReference type="ARBA" id="ARBA00022603"/>
    </source>
</evidence>
<evidence type="ECO:0000256" key="3">
    <source>
        <dbReference type="ARBA" id="ARBA00022679"/>
    </source>
</evidence>
<gene>
    <name evidence="14" type="ORF">CBR_g19259</name>
</gene>
<proteinExistence type="inferred from homology"/>
<reference evidence="14 15" key="1">
    <citation type="journal article" date="2018" name="Cell">
        <title>The Chara Genome: Secondary Complexity and Implications for Plant Terrestrialization.</title>
        <authorList>
            <person name="Nishiyama T."/>
            <person name="Sakayama H."/>
            <person name="Vries J.D."/>
            <person name="Buschmann H."/>
            <person name="Saint-Marcoux D."/>
            <person name="Ullrich K.K."/>
            <person name="Haas F.B."/>
            <person name="Vanderstraeten L."/>
            <person name="Becker D."/>
            <person name="Lang D."/>
            <person name="Vosolsobe S."/>
            <person name="Rombauts S."/>
            <person name="Wilhelmsson P.K.I."/>
            <person name="Janitza P."/>
            <person name="Kern R."/>
            <person name="Heyl A."/>
            <person name="Rumpler F."/>
            <person name="Villalobos L.I.A.C."/>
            <person name="Clay J.M."/>
            <person name="Skokan R."/>
            <person name="Toyoda A."/>
            <person name="Suzuki Y."/>
            <person name="Kagoshima H."/>
            <person name="Schijlen E."/>
            <person name="Tajeshwar N."/>
            <person name="Catarino B."/>
            <person name="Hetherington A.J."/>
            <person name="Saltykova A."/>
            <person name="Bonnot C."/>
            <person name="Breuninger H."/>
            <person name="Symeonidi A."/>
            <person name="Radhakrishnan G.V."/>
            <person name="Van Nieuwerburgh F."/>
            <person name="Deforce D."/>
            <person name="Chang C."/>
            <person name="Karol K.G."/>
            <person name="Hedrich R."/>
            <person name="Ulvskov P."/>
            <person name="Glockner G."/>
            <person name="Delwiche C.F."/>
            <person name="Petrasek J."/>
            <person name="Van de Peer Y."/>
            <person name="Friml J."/>
            <person name="Beilby M."/>
            <person name="Dolan L."/>
            <person name="Kohara Y."/>
            <person name="Sugano S."/>
            <person name="Fujiyama A."/>
            <person name="Delaux P.-M."/>
            <person name="Quint M."/>
            <person name="TheiBen G."/>
            <person name="Hagemann M."/>
            <person name="Harholt J."/>
            <person name="Dunand C."/>
            <person name="Zachgo S."/>
            <person name="Langdale J."/>
            <person name="Maumus F."/>
            <person name="Straeten D.V.D."/>
            <person name="Gould S.B."/>
            <person name="Rensing S.A."/>
        </authorList>
    </citation>
    <scope>NUCLEOTIDE SEQUENCE [LARGE SCALE GENOMIC DNA]</scope>
    <source>
        <strain evidence="14 15">S276</strain>
    </source>
</reference>
<evidence type="ECO:0000256" key="1">
    <source>
        <dbReference type="ARBA" id="ARBA00009059"/>
    </source>
</evidence>
<evidence type="ECO:0000256" key="6">
    <source>
        <dbReference type="ARBA" id="ARBA00039449"/>
    </source>
</evidence>
<evidence type="ECO:0000256" key="12">
    <source>
        <dbReference type="SAM" id="MobiDB-lite"/>
    </source>
</evidence>
<evidence type="ECO:0000256" key="9">
    <source>
        <dbReference type="ARBA" id="ARBA00047885"/>
    </source>
</evidence>
<dbReference type="InterPro" id="IPR019410">
    <property type="entry name" value="Methyltransf_16"/>
</dbReference>
<evidence type="ECO:0000256" key="11">
    <source>
        <dbReference type="ARBA" id="ARBA00060050"/>
    </source>
</evidence>
<dbReference type="SUPFAM" id="SSF53335">
    <property type="entry name" value="S-adenosyl-L-methionine-dependent methyltransferases"/>
    <property type="match status" value="2"/>
</dbReference>
<accession>A0A388JTV5</accession>
<dbReference type="STRING" id="69332.A0A388JTV5"/>
<evidence type="ECO:0000313" key="14">
    <source>
        <dbReference type="EMBL" id="GBG61183.1"/>
    </source>
</evidence>
<comment type="caution">
    <text evidence="14">The sequence shown here is derived from an EMBL/GenBank/DDBJ whole genome shotgun (WGS) entry which is preliminary data.</text>
</comment>
<dbReference type="CDD" id="cd02440">
    <property type="entry name" value="AdoMet_MTases"/>
    <property type="match status" value="1"/>
</dbReference>
<evidence type="ECO:0000256" key="7">
    <source>
        <dbReference type="ARBA" id="ARBA00043129"/>
    </source>
</evidence>
<evidence type="ECO:0000256" key="10">
    <source>
        <dbReference type="ARBA" id="ARBA00048167"/>
    </source>
</evidence>
<protein>
    <recommendedName>
        <fullName evidence="6">Alpha N-terminal protein methyltransferase 1</fullName>
        <ecNumber evidence="5">2.1.1.244</ecNumber>
    </recommendedName>
    <alternativeName>
        <fullName evidence="7">X-Pro-Lys N-terminal protein methyltransferase 1</fullName>
    </alternativeName>
</protein>
<name>A0A388JTV5_CHABU</name>
<organism evidence="14 15">
    <name type="scientific">Chara braunii</name>
    <name type="common">Braun's stonewort</name>
    <dbReference type="NCBI Taxonomy" id="69332"/>
    <lineage>
        <taxon>Eukaryota</taxon>
        <taxon>Viridiplantae</taxon>
        <taxon>Streptophyta</taxon>
        <taxon>Charophyceae</taxon>
        <taxon>Charales</taxon>
        <taxon>Characeae</taxon>
        <taxon>Chara</taxon>
    </lineage>
</organism>
<keyword evidence="13" id="KW-0472">Membrane</keyword>
<evidence type="ECO:0000256" key="4">
    <source>
        <dbReference type="ARBA" id="ARBA00022691"/>
    </source>
</evidence>
<keyword evidence="4" id="KW-0949">S-adenosyl-L-methionine</keyword>
<feature type="region of interest" description="Disordered" evidence="12">
    <location>
        <begin position="314"/>
        <end position="350"/>
    </location>
</feature>
<dbReference type="Gramene" id="GBG61183">
    <property type="protein sequence ID" value="GBG61183"/>
    <property type="gene ID" value="CBR_g19259"/>
</dbReference>
<dbReference type="EMBL" id="BFEA01000017">
    <property type="protein sequence ID" value="GBG61183.1"/>
    <property type="molecule type" value="Genomic_DNA"/>
</dbReference>
<sequence length="613" mass="66973">MEQTGTDSAGEVVYGSAKEMWRMEAGEDDKGHTVDEAKKKEWYGKGIDYWQSVDATVDGVLGGYGNVSAKDVAESGTFLKEVFGGRLADGAVGRRHLVALDCGAGVGRVTQHFLLQHFHEVDLMEPVENFLNAARNNLAAFRGEPGQAPDIRRHCAVNFFCQSMEHFSPQPNRYDVIWIQWCSGHLTDTDFVEFFKRCQTGLKSDGGLLILKENNAKSGFVVDKEDSSVTRSNDYICELIGQAGLQILKVKLQKGFPKELFAVRMYAVGQFVGCTVELGGGSNGKVAASAFALCILTAGFLVCYSPPYRMAKAKRKQKSIPQNTPSFTGSSSPHSSQPTSDLLKSPSSSTAEGPSFSYTLSGWMDGVPTTVTLSSLDRWAAQAATRVTLDFNGKQKILISQDPHSPHLGGYIWDSAALLCLYLQAYAELGRLPLHDLLILELGAGVVALPSILCAKLGARRVIATDIPELVDGILENIQMNRLSEDVITARPLVWGDTEAMNAIVKDLRPNVILASDCIYSEASAKALVQTMDQVCTSMVCEQGISPAIYCISEVRNAAAQLEFQQEASKRFDLEIVPGPDDVRGGGKEGWWRWVPPQCQVDHVNFYTMSLKM</sequence>
<dbReference type="GO" id="GO:0071885">
    <property type="term" value="F:N-terminal protein N-methyltransferase activity"/>
    <property type="evidence" value="ECO:0007669"/>
    <property type="project" value="UniProtKB-EC"/>
</dbReference>
<keyword evidence="3" id="KW-0808">Transferase</keyword>
<dbReference type="InterPro" id="IPR029063">
    <property type="entry name" value="SAM-dependent_MTases_sf"/>
</dbReference>
<comment type="catalytic activity">
    <reaction evidence="10">
        <text>N-terminal L-alanyl-L-prolyl-L-lysyl-[protein] + 3 S-adenosyl-L-methionine = N-terminal N,N,N-trimethyl-L-alanyl-L-prolyl-L-lysyl-[protein] + 3 S-adenosyl-L-homocysteine + 3 H(+)</text>
        <dbReference type="Rhea" id="RHEA:54712"/>
        <dbReference type="Rhea" id="RHEA-COMP:13785"/>
        <dbReference type="Rhea" id="RHEA-COMP:13971"/>
        <dbReference type="ChEBI" id="CHEBI:15378"/>
        <dbReference type="ChEBI" id="CHEBI:57856"/>
        <dbReference type="ChEBI" id="CHEBI:59789"/>
        <dbReference type="ChEBI" id="CHEBI:138057"/>
        <dbReference type="ChEBI" id="CHEBI:138315"/>
        <dbReference type="EC" id="2.1.1.244"/>
    </reaction>
</comment>
<feature type="compositionally biased region" description="Low complexity" evidence="12">
    <location>
        <begin position="324"/>
        <end position="340"/>
    </location>
</feature>
<dbReference type="GO" id="GO:0005737">
    <property type="term" value="C:cytoplasm"/>
    <property type="evidence" value="ECO:0007669"/>
    <property type="project" value="TreeGrafter"/>
</dbReference>
<dbReference type="Pfam" id="PF10294">
    <property type="entry name" value="Methyltransf_16"/>
    <property type="match status" value="1"/>
</dbReference>
<keyword evidence="13" id="KW-0812">Transmembrane</keyword>
<evidence type="ECO:0000313" key="15">
    <source>
        <dbReference type="Proteomes" id="UP000265515"/>
    </source>
</evidence>
<evidence type="ECO:0000256" key="8">
    <source>
        <dbReference type="ARBA" id="ARBA00047306"/>
    </source>
</evidence>
<comment type="function">
    <text evidence="11">Alpha-N-methyltransferase that methylates the N-terminus of target proteins containing the N-terminal motif [Ala/Pro/Ser]-Pro-Lys when the initiator Met is cleaved. Specifically catalyzes mono-, di- or tri-methylation of exposed alpha-amino group of Ala or Ser residue in the [Ala/Ser]-Pro-Lys motif and mono- or di-methylation of Pro in the Pro-Pro-Lys motif.</text>
</comment>
<dbReference type="PANTHER" id="PTHR12753:SF0">
    <property type="entry name" value="ALPHA N-TERMINAL PROTEIN METHYLTRANSFERASE 1"/>
    <property type="match status" value="1"/>
</dbReference>
<comment type="catalytic activity">
    <reaction evidence="8">
        <text>N-terminal L-seryl-L-prolyl-L-lysyl-[protein] + 3 S-adenosyl-L-methionine = N-terminal N,N,N-trimethyl-L-seryl-L-prolyl-L-lysyl-[protein] + 3 S-adenosyl-L-homocysteine + 3 H(+)</text>
        <dbReference type="Rhea" id="RHEA:54724"/>
        <dbReference type="Rhea" id="RHEA-COMP:13789"/>
        <dbReference type="Rhea" id="RHEA-COMP:13973"/>
        <dbReference type="ChEBI" id="CHEBI:15378"/>
        <dbReference type="ChEBI" id="CHEBI:57856"/>
        <dbReference type="ChEBI" id="CHEBI:59789"/>
        <dbReference type="ChEBI" id="CHEBI:138061"/>
        <dbReference type="ChEBI" id="CHEBI:138317"/>
        <dbReference type="EC" id="2.1.1.244"/>
    </reaction>
</comment>
<feature type="transmembrane region" description="Helical" evidence="13">
    <location>
        <begin position="286"/>
        <end position="308"/>
    </location>
</feature>
<keyword evidence="2" id="KW-0489">Methyltransferase</keyword>
<evidence type="ECO:0000256" key="5">
    <source>
        <dbReference type="ARBA" id="ARBA00039112"/>
    </source>
</evidence>
<dbReference type="AlphaFoldDB" id="A0A388JTV5"/>
<dbReference type="Gene3D" id="3.40.50.150">
    <property type="entry name" value="Vaccinia Virus protein VP39"/>
    <property type="match status" value="2"/>
</dbReference>